<dbReference type="PANTHER" id="PTHR47326:SF1">
    <property type="entry name" value="HTH PSQ-TYPE DOMAIN-CONTAINING PROTEIN"/>
    <property type="match status" value="1"/>
</dbReference>
<accession>A0A8X6LE19</accession>
<keyword evidence="3" id="KW-1185">Reference proteome</keyword>
<dbReference type="Proteomes" id="UP000887116">
    <property type="component" value="Unassembled WGS sequence"/>
</dbReference>
<evidence type="ECO:0000313" key="2">
    <source>
        <dbReference type="EMBL" id="GFR05067.1"/>
    </source>
</evidence>
<dbReference type="EMBL" id="BMAO01015910">
    <property type="protein sequence ID" value="GFR05067.1"/>
    <property type="molecule type" value="Genomic_DNA"/>
</dbReference>
<dbReference type="InterPro" id="IPR032135">
    <property type="entry name" value="DUF4817"/>
</dbReference>
<reference evidence="2" key="1">
    <citation type="submission" date="2020-07" db="EMBL/GenBank/DDBJ databases">
        <title>Multicomponent nature underlies the extraordinary mechanical properties of spider dragline silk.</title>
        <authorList>
            <person name="Kono N."/>
            <person name="Nakamura H."/>
            <person name="Mori M."/>
            <person name="Yoshida Y."/>
            <person name="Ohtoshi R."/>
            <person name="Malay A.D."/>
            <person name="Moran D.A.P."/>
            <person name="Tomita M."/>
            <person name="Numata K."/>
            <person name="Arakawa K."/>
        </authorList>
    </citation>
    <scope>NUCLEOTIDE SEQUENCE</scope>
</reference>
<sequence length="201" mass="23719">MTNSPLEALLNKMSSMQEKAYCVFEYAKSSSAIVVQRQFRTKFRKEPPHRHNISRWVKQFQDTGCLCRNKSPGRKETKPEMVERIRDSFLRSPSKSTRRAGAELAVNHTTVWGVLRKRLQFKPYRYQMVQALKPTDKPLRKNFCVKFQEKLDVNGFENTLVFTDEATFHLCGKVNRHNLRFWGTENVHVTFRTSAWLCYHE</sequence>
<evidence type="ECO:0000259" key="1">
    <source>
        <dbReference type="Pfam" id="PF16087"/>
    </source>
</evidence>
<organism evidence="2 3">
    <name type="scientific">Trichonephila clavata</name>
    <name type="common">Joro spider</name>
    <name type="synonym">Nephila clavata</name>
    <dbReference type="NCBI Taxonomy" id="2740835"/>
    <lineage>
        <taxon>Eukaryota</taxon>
        <taxon>Metazoa</taxon>
        <taxon>Ecdysozoa</taxon>
        <taxon>Arthropoda</taxon>
        <taxon>Chelicerata</taxon>
        <taxon>Arachnida</taxon>
        <taxon>Araneae</taxon>
        <taxon>Araneomorphae</taxon>
        <taxon>Entelegynae</taxon>
        <taxon>Araneoidea</taxon>
        <taxon>Nephilidae</taxon>
        <taxon>Trichonephila</taxon>
    </lineage>
</organism>
<dbReference type="Pfam" id="PF16087">
    <property type="entry name" value="DUF4817"/>
    <property type="match status" value="1"/>
</dbReference>
<name>A0A8X6LE19_TRICU</name>
<protein>
    <submittedName>
        <fullName evidence="2">DUF4817 domain-containing protein</fullName>
    </submittedName>
</protein>
<dbReference type="OrthoDB" id="6611281at2759"/>
<feature type="domain" description="DUF4817" evidence="1">
    <location>
        <begin position="15"/>
        <end position="66"/>
    </location>
</feature>
<gene>
    <name evidence="2" type="primary">AVEN_221491_1</name>
    <name evidence="2" type="ORF">TNCT_296011</name>
</gene>
<comment type="caution">
    <text evidence="2">The sequence shown here is derived from an EMBL/GenBank/DDBJ whole genome shotgun (WGS) entry which is preliminary data.</text>
</comment>
<proteinExistence type="predicted"/>
<dbReference type="AlphaFoldDB" id="A0A8X6LE19"/>
<evidence type="ECO:0000313" key="3">
    <source>
        <dbReference type="Proteomes" id="UP000887116"/>
    </source>
</evidence>
<dbReference type="PANTHER" id="PTHR47326">
    <property type="entry name" value="TRANSPOSABLE ELEMENT TC3 TRANSPOSASE-LIKE PROTEIN"/>
    <property type="match status" value="1"/>
</dbReference>